<evidence type="ECO:0000256" key="4">
    <source>
        <dbReference type="ARBA" id="ARBA00022912"/>
    </source>
</evidence>
<dbReference type="PRINTS" id="PR00716">
    <property type="entry name" value="MPIPHPHTASE"/>
</dbReference>
<dbReference type="AlphaFoldDB" id="A0A9D3Y888"/>
<dbReference type="PROSITE" id="PS50206">
    <property type="entry name" value="RHODANESE_3"/>
    <property type="match status" value="1"/>
</dbReference>
<dbReference type="GO" id="GO:0004725">
    <property type="term" value="F:protein tyrosine phosphatase activity"/>
    <property type="evidence" value="ECO:0007669"/>
    <property type="project" value="UniProtKB-UniRule"/>
</dbReference>
<keyword evidence="4 6" id="KW-0904">Protein phosphatase</keyword>
<dbReference type="GO" id="GO:0051301">
    <property type="term" value="P:cell division"/>
    <property type="evidence" value="ECO:0007669"/>
    <property type="project" value="UniProtKB-UniRule"/>
</dbReference>
<dbReference type="GO" id="GO:0009794">
    <property type="term" value="P:regulation of mitotic cell cycle, embryonic"/>
    <property type="evidence" value="ECO:0007669"/>
    <property type="project" value="UniProtKB-ARBA"/>
</dbReference>
<dbReference type="FunFam" id="3.40.250.10:FF:000036">
    <property type="entry name" value="M-phase inducer phosphatase"/>
    <property type="match status" value="1"/>
</dbReference>
<dbReference type="PANTHER" id="PTHR10828">
    <property type="entry name" value="M-PHASE INDUCER PHOSPHATASE DUAL SPECIFICITY PHOSPHATASE CDC25"/>
    <property type="match status" value="1"/>
</dbReference>
<keyword evidence="5 6" id="KW-0131">Cell cycle</keyword>
<dbReference type="GO" id="GO:0005634">
    <property type="term" value="C:nucleus"/>
    <property type="evidence" value="ECO:0007669"/>
    <property type="project" value="TreeGrafter"/>
</dbReference>
<keyword evidence="2 6" id="KW-0132">Cell division</keyword>
<accession>A0A9D3Y888</accession>
<organism evidence="8 9">
    <name type="scientific">Dreissena polymorpha</name>
    <name type="common">Zebra mussel</name>
    <name type="synonym">Mytilus polymorpha</name>
    <dbReference type="NCBI Taxonomy" id="45954"/>
    <lineage>
        <taxon>Eukaryota</taxon>
        <taxon>Metazoa</taxon>
        <taxon>Spiralia</taxon>
        <taxon>Lophotrochozoa</taxon>
        <taxon>Mollusca</taxon>
        <taxon>Bivalvia</taxon>
        <taxon>Autobranchia</taxon>
        <taxon>Heteroconchia</taxon>
        <taxon>Euheterodonta</taxon>
        <taxon>Imparidentia</taxon>
        <taxon>Neoheterodontei</taxon>
        <taxon>Myida</taxon>
        <taxon>Dreissenoidea</taxon>
        <taxon>Dreissenidae</taxon>
        <taxon>Dreissena</taxon>
    </lineage>
</organism>
<name>A0A9D3Y888_DREPO</name>
<comment type="similarity">
    <text evidence="1 6">Belongs to the MPI phosphatase family.</text>
</comment>
<dbReference type="Gene3D" id="3.40.250.10">
    <property type="entry name" value="Rhodanese-like domain"/>
    <property type="match status" value="1"/>
</dbReference>
<evidence type="ECO:0000256" key="1">
    <source>
        <dbReference type="ARBA" id="ARBA00011065"/>
    </source>
</evidence>
<dbReference type="GO" id="GO:0010971">
    <property type="term" value="P:positive regulation of G2/M transition of mitotic cell cycle"/>
    <property type="evidence" value="ECO:0007669"/>
    <property type="project" value="TreeGrafter"/>
</dbReference>
<gene>
    <name evidence="8" type="ORF">DPMN_083171</name>
</gene>
<dbReference type="GO" id="GO:0110032">
    <property type="term" value="P:positive regulation of G2/MI transition of meiotic cell cycle"/>
    <property type="evidence" value="ECO:0007669"/>
    <property type="project" value="TreeGrafter"/>
</dbReference>
<dbReference type="EMBL" id="JAIWYP010000016">
    <property type="protein sequence ID" value="KAH3695713.1"/>
    <property type="molecule type" value="Genomic_DNA"/>
</dbReference>
<dbReference type="EC" id="3.1.3.48" evidence="6"/>
<dbReference type="OrthoDB" id="9999371at2759"/>
<comment type="function">
    <text evidence="6">Tyrosine protein phosphatase which functions as a dosage-dependent inducer of mitotic progression.</text>
</comment>
<dbReference type="InterPro" id="IPR000751">
    <property type="entry name" value="MPI_Phosphatase"/>
</dbReference>
<reference evidence="8" key="1">
    <citation type="journal article" date="2019" name="bioRxiv">
        <title>The Genome of the Zebra Mussel, Dreissena polymorpha: A Resource for Invasive Species Research.</title>
        <authorList>
            <person name="McCartney M.A."/>
            <person name="Auch B."/>
            <person name="Kono T."/>
            <person name="Mallez S."/>
            <person name="Zhang Y."/>
            <person name="Obille A."/>
            <person name="Becker A."/>
            <person name="Abrahante J.E."/>
            <person name="Garbe J."/>
            <person name="Badalamenti J.P."/>
            <person name="Herman A."/>
            <person name="Mangelson H."/>
            <person name="Liachko I."/>
            <person name="Sullivan S."/>
            <person name="Sone E.D."/>
            <person name="Koren S."/>
            <person name="Silverstein K.A.T."/>
            <person name="Beckman K.B."/>
            <person name="Gohl D.M."/>
        </authorList>
    </citation>
    <scope>NUCLEOTIDE SEQUENCE</scope>
    <source>
        <strain evidence="8">Duluth1</strain>
        <tissue evidence="8">Whole animal</tissue>
    </source>
</reference>
<proteinExistence type="inferred from homology"/>
<dbReference type="SMART" id="SM00450">
    <property type="entry name" value="RHOD"/>
    <property type="match status" value="1"/>
</dbReference>
<dbReference type="GO" id="GO:0032502">
    <property type="term" value="P:developmental process"/>
    <property type="evidence" value="ECO:0007669"/>
    <property type="project" value="UniProtKB-ARBA"/>
</dbReference>
<evidence type="ECO:0000313" key="8">
    <source>
        <dbReference type="EMBL" id="KAH3695713.1"/>
    </source>
</evidence>
<dbReference type="InterPro" id="IPR036873">
    <property type="entry name" value="Rhodanese-like_dom_sf"/>
</dbReference>
<keyword evidence="3 6" id="KW-0378">Hydrolase</keyword>
<keyword evidence="9" id="KW-1185">Reference proteome</keyword>
<protein>
    <recommendedName>
        <fullName evidence="6">M-phase inducer phosphatase</fullName>
        <ecNumber evidence="6">3.1.3.48</ecNumber>
    </recommendedName>
</protein>
<dbReference type="GO" id="GO:0005737">
    <property type="term" value="C:cytoplasm"/>
    <property type="evidence" value="ECO:0007669"/>
    <property type="project" value="TreeGrafter"/>
</dbReference>
<dbReference type="PANTHER" id="PTHR10828:SF17">
    <property type="entry name" value="PROTEIN-TYROSINE-PHOSPHATASE"/>
    <property type="match status" value="1"/>
</dbReference>
<feature type="domain" description="Rhodanese" evidence="7">
    <location>
        <begin position="117"/>
        <end position="223"/>
    </location>
</feature>
<dbReference type="Pfam" id="PF00581">
    <property type="entry name" value="Rhodanese"/>
    <property type="match status" value="1"/>
</dbReference>
<evidence type="ECO:0000256" key="6">
    <source>
        <dbReference type="RuleBase" id="RU368028"/>
    </source>
</evidence>
<dbReference type="GO" id="GO:0000086">
    <property type="term" value="P:G2/M transition of mitotic cell cycle"/>
    <property type="evidence" value="ECO:0007669"/>
    <property type="project" value="TreeGrafter"/>
</dbReference>
<evidence type="ECO:0000256" key="2">
    <source>
        <dbReference type="ARBA" id="ARBA00022618"/>
    </source>
</evidence>
<evidence type="ECO:0000256" key="3">
    <source>
        <dbReference type="ARBA" id="ARBA00022801"/>
    </source>
</evidence>
<dbReference type="InterPro" id="IPR001763">
    <property type="entry name" value="Rhodanese-like_dom"/>
</dbReference>
<dbReference type="CDD" id="cd01530">
    <property type="entry name" value="Cdc25"/>
    <property type="match status" value="1"/>
</dbReference>
<evidence type="ECO:0000256" key="5">
    <source>
        <dbReference type="ARBA" id="ARBA00023306"/>
    </source>
</evidence>
<dbReference type="SUPFAM" id="SSF52821">
    <property type="entry name" value="Rhodanese/Cell cycle control phosphatase"/>
    <property type="match status" value="1"/>
</dbReference>
<comment type="catalytic activity">
    <reaction evidence="6">
        <text>O-phospho-L-tyrosyl-[protein] + H2O = L-tyrosyl-[protein] + phosphate</text>
        <dbReference type="Rhea" id="RHEA:10684"/>
        <dbReference type="Rhea" id="RHEA-COMP:10136"/>
        <dbReference type="Rhea" id="RHEA-COMP:20101"/>
        <dbReference type="ChEBI" id="CHEBI:15377"/>
        <dbReference type="ChEBI" id="CHEBI:43474"/>
        <dbReference type="ChEBI" id="CHEBI:46858"/>
        <dbReference type="ChEBI" id="CHEBI:61978"/>
        <dbReference type="EC" id="3.1.3.48"/>
    </reaction>
</comment>
<reference evidence="8" key="2">
    <citation type="submission" date="2020-11" db="EMBL/GenBank/DDBJ databases">
        <authorList>
            <person name="McCartney M.A."/>
            <person name="Auch B."/>
            <person name="Kono T."/>
            <person name="Mallez S."/>
            <person name="Becker A."/>
            <person name="Gohl D.M."/>
            <person name="Silverstein K.A.T."/>
            <person name="Koren S."/>
            <person name="Bechman K.B."/>
            <person name="Herman A."/>
            <person name="Abrahante J.E."/>
            <person name="Garbe J."/>
        </authorList>
    </citation>
    <scope>NUCLEOTIDE SEQUENCE</scope>
    <source>
        <strain evidence="8">Duluth1</strain>
        <tissue evidence="8">Whole animal</tissue>
    </source>
</reference>
<sequence>MAPHFVDFSVVGCKAFTREPQKRCNRSKRHLEFDGLEKPSKRRRSVGCTDAAETPVAKERSIESIIAAVERLSTEPRLVADGSREITLPTISGKHKDLNAITPETMSRVLEGSYDDSVDQLTVIDCRYPYEFEGGHIKGAVNLFTKQAIKDFIHNSVTSSEKNHVLIFHCEFSSERGPKMYRHLRSLDREINIDTYPKLNFPEMYLLEGGYKAFYESERSHCFPQSYKPMLQKEHSADLRHFRVKSKSWAAGDNPRHRTCSSGNATKLCF</sequence>
<keyword evidence="6" id="KW-0498">Mitosis</keyword>
<evidence type="ECO:0000313" key="9">
    <source>
        <dbReference type="Proteomes" id="UP000828390"/>
    </source>
</evidence>
<evidence type="ECO:0000259" key="7">
    <source>
        <dbReference type="PROSITE" id="PS50206"/>
    </source>
</evidence>
<comment type="caution">
    <text evidence="8">The sequence shown here is derived from an EMBL/GenBank/DDBJ whole genome shotgun (WGS) entry which is preliminary data.</text>
</comment>
<dbReference type="Proteomes" id="UP000828390">
    <property type="component" value="Unassembled WGS sequence"/>
</dbReference>